<gene>
    <name evidence="1" type="ORF">AArcSt11_00045</name>
</gene>
<keyword evidence="2" id="KW-1185">Reference proteome</keyword>
<dbReference type="InterPro" id="IPR058264">
    <property type="entry name" value="DUF7958"/>
</dbReference>
<accession>A0AAE3FN24</accession>
<protein>
    <submittedName>
        <fullName evidence="1">Uncharacterized protein</fullName>
    </submittedName>
</protein>
<dbReference type="RefSeq" id="WP_250593578.1">
    <property type="nucleotide sequence ID" value="NZ_JAKRVY010000001.1"/>
</dbReference>
<dbReference type="EMBL" id="JAKRVY010000001">
    <property type="protein sequence ID" value="MCL9812041.1"/>
    <property type="molecule type" value="Genomic_DNA"/>
</dbReference>
<dbReference type="Proteomes" id="UP001202674">
    <property type="component" value="Unassembled WGS sequence"/>
</dbReference>
<proteinExistence type="predicted"/>
<comment type="caution">
    <text evidence="1">The sequence shown here is derived from an EMBL/GenBank/DDBJ whole genome shotgun (WGS) entry which is preliminary data.</text>
</comment>
<organism evidence="1 2">
    <name type="scientific">Natranaeroarchaeum aerophilus</name>
    <dbReference type="NCBI Taxonomy" id="2917711"/>
    <lineage>
        <taxon>Archaea</taxon>
        <taxon>Methanobacteriati</taxon>
        <taxon>Methanobacteriota</taxon>
        <taxon>Stenosarchaea group</taxon>
        <taxon>Halobacteria</taxon>
        <taxon>Halobacteriales</taxon>
        <taxon>Natronoarchaeaceae</taxon>
        <taxon>Natranaeroarchaeum</taxon>
    </lineage>
</organism>
<evidence type="ECO:0000313" key="2">
    <source>
        <dbReference type="Proteomes" id="UP001202674"/>
    </source>
</evidence>
<reference evidence="1 2" key="1">
    <citation type="journal article" date="2022" name="Syst. Appl. Microbiol.">
        <title>Natronocalculus amylovorans gen. nov., sp. nov., and Natranaeroarchaeum aerophilus sp. nov., dominant culturable amylolytic natronoarchaea from hypersaline soda lakes in southwestern Siberia.</title>
        <authorList>
            <person name="Sorokin D.Y."/>
            <person name="Elcheninov A.G."/>
            <person name="Khizhniak T.V."/>
            <person name="Koenen M."/>
            <person name="Bale N.J."/>
            <person name="Damste J.S.S."/>
            <person name="Kublanov I.V."/>
        </authorList>
    </citation>
    <scope>NUCLEOTIDE SEQUENCE [LARGE SCALE GENOMIC DNA]</scope>
    <source>
        <strain evidence="1 2">AArc-St1-1</strain>
    </source>
</reference>
<dbReference type="Pfam" id="PF25858">
    <property type="entry name" value="DUF7958"/>
    <property type="match status" value="1"/>
</dbReference>
<sequence length="313" mass="35514">MQAEIVGEDDKGLGVDIVDNNGAEHHVGMNFEGEIKFHQCDAYADKAANRTDNENEHNAQARRFARYHVYRERGYQTLDAWEIPESILLTAGVIDRLTQEEFEEHFGAYYQQFRSTVEDDVEPVVEPVEEKADGLSVYLQYVSLDVDLVDVLTTEECEALEQSLAEETDPGALFDQLGDAVESLDLADFSIVNTSELGTLYQTHTDEVENPPFYPDHVSPDARLELSPIDPPWKEYLPPEGFQTLVVHHLLCQVRDCYLRMGLEPPEGVRVLGLGKYRQTVRSEHLGCYEPVHYTDSPVEGYRLPKLGTHLEQ</sequence>
<evidence type="ECO:0000313" key="1">
    <source>
        <dbReference type="EMBL" id="MCL9812041.1"/>
    </source>
</evidence>
<dbReference type="AlphaFoldDB" id="A0AAE3FN24"/>
<name>A0AAE3FN24_9EURY</name>